<comment type="caution">
    <text evidence="1">The sequence shown here is derived from an EMBL/GenBank/DDBJ whole genome shotgun (WGS) entry which is preliminary data.</text>
</comment>
<dbReference type="Proteomes" id="UP000583556">
    <property type="component" value="Unassembled WGS sequence"/>
</dbReference>
<dbReference type="EMBL" id="JABBGM010000003">
    <property type="protein sequence ID" value="NML93778.1"/>
    <property type="molecule type" value="Genomic_DNA"/>
</dbReference>
<organism evidence="1 2">
    <name type="scientific">Novosphingobium olei</name>
    <dbReference type="NCBI Taxonomy" id="2728851"/>
    <lineage>
        <taxon>Bacteria</taxon>
        <taxon>Pseudomonadati</taxon>
        <taxon>Pseudomonadota</taxon>
        <taxon>Alphaproteobacteria</taxon>
        <taxon>Sphingomonadales</taxon>
        <taxon>Sphingomonadaceae</taxon>
        <taxon>Novosphingobium</taxon>
    </lineage>
</organism>
<gene>
    <name evidence="1" type="ORF">HHL27_08875</name>
</gene>
<evidence type="ECO:0000313" key="2">
    <source>
        <dbReference type="Proteomes" id="UP000583556"/>
    </source>
</evidence>
<name>A0A7Y0BP48_9SPHN</name>
<dbReference type="AlphaFoldDB" id="A0A7Y0BP48"/>
<proteinExistence type="predicted"/>
<sequence>MPESKGQNSLFGVPETAEIQKAARSIILAVKRDEGVTSKDLARLLDVTVDTVERLEGMETKKVPASLISSVAAKFGGEYIQPYMALFGHKAIRAQCEEAVNILPALTALVAKIAAAAPGGGAQLNHQTMAAIATELREVDGIVTALRARAADMGVVA</sequence>
<keyword evidence="2" id="KW-1185">Reference proteome</keyword>
<dbReference type="RefSeq" id="WP_169493043.1">
    <property type="nucleotide sequence ID" value="NZ_JABBGM010000003.1"/>
</dbReference>
<evidence type="ECO:0000313" key="1">
    <source>
        <dbReference type="EMBL" id="NML93778.1"/>
    </source>
</evidence>
<accession>A0A7Y0BP48</accession>
<protein>
    <submittedName>
        <fullName evidence="1">Uncharacterized protein</fullName>
    </submittedName>
</protein>
<reference evidence="1 2" key="1">
    <citation type="submission" date="2020-04" db="EMBL/GenBank/DDBJ databases">
        <title>Novosphingobium sp. TW-4 isolated from soil.</title>
        <authorList>
            <person name="Dahal R.H."/>
            <person name="Chaudhary D.K."/>
        </authorList>
    </citation>
    <scope>NUCLEOTIDE SEQUENCE [LARGE SCALE GENOMIC DNA]</scope>
    <source>
        <strain evidence="1 2">TW-4</strain>
    </source>
</reference>